<dbReference type="InterPro" id="IPR015424">
    <property type="entry name" value="PyrdxlP-dep_Trfase"/>
</dbReference>
<dbReference type="GO" id="GO:0006535">
    <property type="term" value="P:cysteine biosynthetic process from serine"/>
    <property type="evidence" value="ECO:0007669"/>
    <property type="project" value="TreeGrafter"/>
</dbReference>
<dbReference type="GO" id="GO:0071269">
    <property type="term" value="P:L-homocysteine biosynthetic process"/>
    <property type="evidence" value="ECO:0007669"/>
    <property type="project" value="TreeGrafter"/>
</dbReference>
<dbReference type="GO" id="GO:0019346">
    <property type="term" value="P:transsulfuration"/>
    <property type="evidence" value="ECO:0007669"/>
    <property type="project" value="InterPro"/>
</dbReference>
<organism evidence="7">
    <name type="scientific">uncultured Dysgonomonas sp</name>
    <dbReference type="NCBI Taxonomy" id="206096"/>
    <lineage>
        <taxon>Bacteria</taxon>
        <taxon>Pseudomonadati</taxon>
        <taxon>Bacteroidota</taxon>
        <taxon>Bacteroidia</taxon>
        <taxon>Bacteroidales</taxon>
        <taxon>Dysgonomonadaceae</taxon>
        <taxon>Dysgonomonas</taxon>
        <taxon>environmental samples</taxon>
    </lineage>
</organism>
<reference evidence="7" key="1">
    <citation type="submission" date="2016-04" db="EMBL/GenBank/DDBJ databases">
        <authorList>
            <person name="Evans L.H."/>
            <person name="Alamgir A."/>
            <person name="Owens N."/>
            <person name="Weber N.D."/>
            <person name="Virtaneva K."/>
            <person name="Barbian K."/>
            <person name="Babar A."/>
            <person name="Rosenke K."/>
        </authorList>
    </citation>
    <scope>NUCLEOTIDE SEQUENCE</scope>
    <source>
        <strain evidence="7">86-2</strain>
    </source>
</reference>
<dbReference type="GO" id="GO:0004124">
    <property type="term" value="F:cysteine synthase activity"/>
    <property type="evidence" value="ECO:0007669"/>
    <property type="project" value="TreeGrafter"/>
</dbReference>
<gene>
    <name evidence="7" type="ORF">KL86DYS2_11936</name>
</gene>
<sequence length="420" mass="46521">MVEKDSKDKKFSTRIISEKFFKKDVHGAISMPIYRNAAFEFADSESIAAAFQYKEEIPSHTYTRITNPSVENLERKIKTASGAENVMMVASGMASISNTFLTIAYAGSNIVTSPHLFGNTFSLFKFTLAAFGVEVRFVNTDNLEEIASAIDENTCAFFCELITNPHLEIANLPEISKILRARNVPMIVDSTIIPWCGFDARKAGVDIEVVSTTKYISGGATSIGGAILDYGTFDWTHNKRLANVAKTEGASQFSFKLKREIARNIGAAMDPDTAYQQSLGMETLELRFEKMSETAYELAQFLSELPDVVKVGYPKLTGSAYKNISDSLFVGNPGAMLTFSLKDKKACYDFMDKLCIIRRATNLFDNKTLIIHPDSTIYGTFTPEMKEIMGIESNLMRLSVGLEDPDDLKADILQALGKQN</sequence>
<evidence type="ECO:0000256" key="3">
    <source>
        <dbReference type="ARBA" id="ARBA00022679"/>
    </source>
</evidence>
<proteinExistence type="inferred from homology"/>
<dbReference type="Gene3D" id="3.40.640.10">
    <property type="entry name" value="Type I PLP-dependent aspartate aminotransferase-like (Major domain)"/>
    <property type="match status" value="1"/>
</dbReference>
<dbReference type="GO" id="GO:0030170">
    <property type="term" value="F:pyridoxal phosphate binding"/>
    <property type="evidence" value="ECO:0007669"/>
    <property type="project" value="InterPro"/>
</dbReference>
<dbReference type="InterPro" id="IPR006235">
    <property type="entry name" value="OAc-hSer/O-AcSer_sulfhydrylase"/>
</dbReference>
<dbReference type="InterPro" id="IPR015422">
    <property type="entry name" value="PyrdxlP-dep_Trfase_small"/>
</dbReference>
<evidence type="ECO:0000256" key="5">
    <source>
        <dbReference type="PIRSR" id="PIRSR001434-2"/>
    </source>
</evidence>
<dbReference type="GO" id="GO:0005737">
    <property type="term" value="C:cytoplasm"/>
    <property type="evidence" value="ECO:0007669"/>
    <property type="project" value="TreeGrafter"/>
</dbReference>
<dbReference type="PANTHER" id="PTHR43797:SF2">
    <property type="entry name" value="HOMOCYSTEINE_CYSTEINE SYNTHASE"/>
    <property type="match status" value="1"/>
</dbReference>
<keyword evidence="4 5" id="KW-0663">Pyridoxal phosphate</keyword>
<dbReference type="InterPro" id="IPR000277">
    <property type="entry name" value="Cys/Met-Metab_PyrdxlP-dep_enz"/>
</dbReference>
<evidence type="ECO:0000256" key="4">
    <source>
        <dbReference type="ARBA" id="ARBA00022898"/>
    </source>
</evidence>
<accession>A0A212JND1</accession>
<evidence type="ECO:0000313" key="7">
    <source>
        <dbReference type="EMBL" id="SBW00920.1"/>
    </source>
</evidence>
<dbReference type="EMBL" id="FLUL01000001">
    <property type="protein sequence ID" value="SBW00920.1"/>
    <property type="molecule type" value="Genomic_DNA"/>
</dbReference>
<dbReference type="InterPro" id="IPR015421">
    <property type="entry name" value="PyrdxlP-dep_Trfase_major"/>
</dbReference>
<feature type="modified residue" description="N6-(pyridoxal phosphate)lysine" evidence="5">
    <location>
        <position position="214"/>
    </location>
</feature>
<dbReference type="Gene3D" id="3.90.1150.10">
    <property type="entry name" value="Aspartate Aminotransferase, domain 1"/>
    <property type="match status" value="1"/>
</dbReference>
<name>A0A212JND1_9BACT</name>
<dbReference type="AlphaFoldDB" id="A0A212JND1"/>
<evidence type="ECO:0008006" key="8">
    <source>
        <dbReference type="Google" id="ProtNLM"/>
    </source>
</evidence>
<protein>
    <recommendedName>
        <fullName evidence="8">O-acetylhomoserine sulfhydrylase</fullName>
    </recommendedName>
</protein>
<evidence type="ECO:0000256" key="1">
    <source>
        <dbReference type="ARBA" id="ARBA00001933"/>
    </source>
</evidence>
<dbReference type="GO" id="GO:0003961">
    <property type="term" value="F:O-acetylhomoserine aminocarboxypropyltransferase activity"/>
    <property type="evidence" value="ECO:0007669"/>
    <property type="project" value="TreeGrafter"/>
</dbReference>
<dbReference type="RefSeq" id="WP_296949462.1">
    <property type="nucleotide sequence ID" value="NZ_LT599021.1"/>
</dbReference>
<evidence type="ECO:0000256" key="6">
    <source>
        <dbReference type="RuleBase" id="RU362118"/>
    </source>
</evidence>
<dbReference type="SUPFAM" id="SSF53383">
    <property type="entry name" value="PLP-dependent transferases"/>
    <property type="match status" value="1"/>
</dbReference>
<dbReference type="PANTHER" id="PTHR43797">
    <property type="entry name" value="HOMOCYSTEINE/CYSTEINE SYNTHASE"/>
    <property type="match status" value="1"/>
</dbReference>
<comment type="cofactor">
    <cofactor evidence="1 6">
        <name>pyridoxal 5'-phosphate</name>
        <dbReference type="ChEBI" id="CHEBI:597326"/>
    </cofactor>
</comment>
<evidence type="ECO:0000256" key="2">
    <source>
        <dbReference type="ARBA" id="ARBA00009077"/>
    </source>
</evidence>
<comment type="similarity">
    <text evidence="2 6">Belongs to the trans-sulfuration enzymes family.</text>
</comment>
<keyword evidence="3" id="KW-0808">Transferase</keyword>
<dbReference type="Pfam" id="PF01053">
    <property type="entry name" value="Cys_Met_Meta_PP"/>
    <property type="match status" value="1"/>
</dbReference>
<dbReference type="PIRSF" id="PIRSF001434">
    <property type="entry name" value="CGS"/>
    <property type="match status" value="1"/>
</dbReference>